<dbReference type="RefSeq" id="XP_028873291.1">
    <property type="nucleotide sequence ID" value="XM_029018298.1"/>
</dbReference>
<dbReference type="InterPro" id="IPR042282">
    <property type="entry name" value="FKBP6/shu"/>
</dbReference>
<proteinExistence type="predicted"/>
<evidence type="ECO:0000256" key="1">
    <source>
        <dbReference type="ARBA" id="ARBA00022737"/>
    </source>
</evidence>
<evidence type="ECO:0000256" key="2">
    <source>
        <dbReference type="ARBA" id="ARBA00022803"/>
    </source>
</evidence>
<sequence>MIENTEFYSEVIQGIDSKLAVIAENEIILTEQANLLRKEYETRKREIDRIVSEICDEQVKKVYEKVGSMITTQRKLWSILVNTKISGKEEENILTEKKEINELILKELNAVEKMYCENSEYINKIEEDWRDVKKASIEGVKLSKEIDWESIPEEELGKRLRGGEVLHRDEWIPSQDNTTGRKLTPSEFKSHLEFGEMILKEGKASFEKQDLELSYTRYTQGVELLCWVRGSDEESESLRIELYKKFLKNQALLALKLGKYNDSIQSCNKVLSIDECDEKSLFRRGECYMMLGRFEEAKKDFRFICEFDYFSRDAKLQSRKKLVEMMKKSKFSNYVNKSIINNLDGLMQSNREVVNKTKHETENYYSHINNYSQIQSNFDYNHKESPIYSSRKEIQPHFDLETTKDILDELLLKYSSEEFEKQLFELRKLSDYDEKRFLRRLRNVLPEINIPIYQKYGLDLESMSYEKAKRTLEESVSYWRTKDDQVKTLSKEIYKYIMGDTIIE</sequence>
<evidence type="ECO:0000313" key="3">
    <source>
        <dbReference type="EMBL" id="OII71672.1"/>
    </source>
</evidence>
<name>A0A1J4MBR7_9CRYT</name>
<keyword evidence="4" id="KW-1185">Reference proteome</keyword>
<protein>
    <submittedName>
        <fullName evidence="3">Uncharacterized protein</fullName>
    </submittedName>
</protein>
<dbReference type="Pfam" id="PF13181">
    <property type="entry name" value="TPR_8"/>
    <property type="match status" value="2"/>
</dbReference>
<dbReference type="OrthoDB" id="2423701at2759"/>
<dbReference type="SMART" id="SM00028">
    <property type="entry name" value="TPR"/>
    <property type="match status" value="2"/>
</dbReference>
<organism evidence="3 4">
    <name type="scientific">Cryptosporidium ubiquitum</name>
    <dbReference type="NCBI Taxonomy" id="857276"/>
    <lineage>
        <taxon>Eukaryota</taxon>
        <taxon>Sar</taxon>
        <taxon>Alveolata</taxon>
        <taxon>Apicomplexa</taxon>
        <taxon>Conoidasida</taxon>
        <taxon>Coccidia</taxon>
        <taxon>Eucoccidiorida</taxon>
        <taxon>Eimeriorina</taxon>
        <taxon>Cryptosporidiidae</taxon>
        <taxon>Cryptosporidium</taxon>
    </lineage>
</organism>
<comment type="caution">
    <text evidence="3">The sequence shown here is derived from an EMBL/GenBank/DDBJ whole genome shotgun (WGS) entry which is preliminary data.</text>
</comment>
<evidence type="ECO:0000313" key="4">
    <source>
        <dbReference type="Proteomes" id="UP000186176"/>
    </source>
</evidence>
<dbReference type="PANTHER" id="PTHR46674">
    <property type="entry name" value="INACTIVE PEPTIDYL-PROLYL CIS-TRANS ISOMERASE FKBP6"/>
    <property type="match status" value="1"/>
</dbReference>
<reference evidence="3 4" key="1">
    <citation type="submission" date="2016-10" db="EMBL/GenBank/DDBJ databases">
        <title>Reductive evolution of mitochondrial metabolism and differential evolution of invasion-related proteins in Cryptosporidium.</title>
        <authorList>
            <person name="Liu S."/>
            <person name="Roellig D.M."/>
            <person name="Guo Y."/>
            <person name="Li N."/>
            <person name="Frace M.A."/>
            <person name="Tang K."/>
            <person name="Zhang L."/>
            <person name="Feng Y."/>
            <person name="Xiao L."/>
        </authorList>
    </citation>
    <scope>NUCLEOTIDE SEQUENCE [LARGE SCALE GENOMIC DNA]</scope>
    <source>
        <strain evidence="3">39726</strain>
    </source>
</reference>
<gene>
    <name evidence="3" type="ORF">cubi_01286</name>
</gene>
<dbReference type="InterPro" id="IPR011990">
    <property type="entry name" value="TPR-like_helical_dom_sf"/>
</dbReference>
<accession>A0A1J4MBR7</accession>
<dbReference type="GeneID" id="39978077"/>
<dbReference type="EMBL" id="LRBP01000028">
    <property type="protein sequence ID" value="OII71672.1"/>
    <property type="molecule type" value="Genomic_DNA"/>
</dbReference>
<keyword evidence="2" id="KW-0802">TPR repeat</keyword>
<dbReference type="Proteomes" id="UP000186176">
    <property type="component" value="Unassembled WGS sequence"/>
</dbReference>
<keyword evidence="1" id="KW-0677">Repeat</keyword>
<dbReference type="AlphaFoldDB" id="A0A1J4MBR7"/>
<dbReference type="Gene3D" id="1.25.40.10">
    <property type="entry name" value="Tetratricopeptide repeat domain"/>
    <property type="match status" value="1"/>
</dbReference>
<dbReference type="InterPro" id="IPR019734">
    <property type="entry name" value="TPR_rpt"/>
</dbReference>
<dbReference type="PANTHER" id="PTHR46674:SF1">
    <property type="entry name" value="INACTIVE PEPTIDYL-PROLYL CIS-TRANS ISOMERASE FKBP6"/>
    <property type="match status" value="1"/>
</dbReference>
<dbReference type="VEuPathDB" id="CryptoDB:cubi_01286"/>
<dbReference type="SUPFAM" id="SSF48452">
    <property type="entry name" value="TPR-like"/>
    <property type="match status" value="1"/>
</dbReference>